<gene>
    <name evidence="3" type="ORF">DJ019_15640</name>
</gene>
<name>A0A328B9N9_9CAUL</name>
<feature type="compositionally biased region" description="Basic and acidic residues" evidence="1">
    <location>
        <begin position="139"/>
        <end position="156"/>
    </location>
</feature>
<protein>
    <submittedName>
        <fullName evidence="3">Uncharacterized protein</fullName>
    </submittedName>
</protein>
<feature type="transmembrane region" description="Helical" evidence="2">
    <location>
        <begin position="6"/>
        <end position="26"/>
    </location>
</feature>
<dbReference type="AlphaFoldDB" id="A0A328B9N9"/>
<feature type="compositionally biased region" description="Basic and acidic residues" evidence="1">
    <location>
        <begin position="50"/>
        <end position="60"/>
    </location>
</feature>
<feature type="compositionally biased region" description="Low complexity" evidence="1">
    <location>
        <begin position="122"/>
        <end position="131"/>
    </location>
</feature>
<sequence length="188" mass="19587">MAWTTAGVVSLAAHIALLGLAIWLLGRSSPPVETPSLSVQLITLAPRRPSRSEPRAEEPGSSRSRPAPRPAADIPPDATPLPLPAAPAEPSAGVSRALRGRLGCPPGDPSRLTAEERERCRAALAEAGAARDGPSPRLDLSRQGRIAKDPDFDLSRRPKNGCKLRAAGSRDPMGKEGAAAGVSCGWSF</sequence>
<proteinExistence type="predicted"/>
<keyword evidence="2" id="KW-0812">Transmembrane</keyword>
<feature type="compositionally biased region" description="Pro residues" evidence="1">
    <location>
        <begin position="77"/>
        <end position="87"/>
    </location>
</feature>
<keyword evidence="2" id="KW-1133">Transmembrane helix</keyword>
<feature type="compositionally biased region" description="Low complexity" evidence="1">
    <location>
        <begin position="61"/>
        <end position="76"/>
    </location>
</feature>
<evidence type="ECO:0000256" key="2">
    <source>
        <dbReference type="SAM" id="Phobius"/>
    </source>
</evidence>
<evidence type="ECO:0000256" key="1">
    <source>
        <dbReference type="SAM" id="MobiDB-lite"/>
    </source>
</evidence>
<dbReference type="EMBL" id="QFYS01000007">
    <property type="protein sequence ID" value="RAK63687.1"/>
    <property type="molecule type" value="Genomic_DNA"/>
</dbReference>
<reference evidence="3 4" key="1">
    <citation type="submission" date="2018-05" db="EMBL/GenBank/DDBJ databases">
        <authorList>
            <person name="Lanie J.A."/>
            <person name="Ng W.-L."/>
            <person name="Kazmierczak K.M."/>
            <person name="Andrzejewski T.M."/>
            <person name="Davidsen T.M."/>
            <person name="Wayne K.J."/>
            <person name="Tettelin H."/>
            <person name="Glass J.I."/>
            <person name="Rusch D."/>
            <person name="Podicherti R."/>
            <person name="Tsui H.-C.T."/>
            <person name="Winkler M.E."/>
        </authorList>
    </citation>
    <scope>NUCLEOTIDE SEQUENCE [LARGE SCALE GENOMIC DNA]</scope>
    <source>
        <strain evidence="3 4">BUT-10</strain>
    </source>
</reference>
<evidence type="ECO:0000313" key="4">
    <source>
        <dbReference type="Proteomes" id="UP000249524"/>
    </source>
</evidence>
<feature type="region of interest" description="Disordered" evidence="1">
    <location>
        <begin position="44"/>
        <end position="188"/>
    </location>
</feature>
<accession>A0A328B9N9</accession>
<dbReference type="Proteomes" id="UP000249524">
    <property type="component" value="Unassembled WGS sequence"/>
</dbReference>
<evidence type="ECO:0000313" key="3">
    <source>
        <dbReference type="EMBL" id="RAK63687.1"/>
    </source>
</evidence>
<comment type="caution">
    <text evidence="3">The sequence shown here is derived from an EMBL/GenBank/DDBJ whole genome shotgun (WGS) entry which is preliminary data.</text>
</comment>
<keyword evidence="2" id="KW-0472">Membrane</keyword>
<keyword evidence="4" id="KW-1185">Reference proteome</keyword>
<organism evidence="3 4">
    <name type="scientific">Phenylobacterium kunshanense</name>
    <dbReference type="NCBI Taxonomy" id="1445034"/>
    <lineage>
        <taxon>Bacteria</taxon>
        <taxon>Pseudomonadati</taxon>
        <taxon>Pseudomonadota</taxon>
        <taxon>Alphaproteobacteria</taxon>
        <taxon>Caulobacterales</taxon>
        <taxon>Caulobacteraceae</taxon>
        <taxon>Phenylobacterium</taxon>
    </lineage>
</organism>